<feature type="coiled-coil region" evidence="3">
    <location>
        <begin position="107"/>
        <end position="134"/>
    </location>
</feature>
<dbReference type="InterPro" id="IPR058792">
    <property type="entry name" value="Beta-barrel_RND_2"/>
</dbReference>
<gene>
    <name evidence="6" type="ORF">SAMN05661044_01665</name>
</gene>
<dbReference type="RefSeq" id="WP_093321826.1">
    <property type="nucleotide sequence ID" value="NZ_FOAF01000001.1"/>
</dbReference>
<dbReference type="SUPFAM" id="SSF111369">
    <property type="entry name" value="HlyD-like secretion proteins"/>
    <property type="match status" value="1"/>
</dbReference>
<feature type="domain" description="CzcB-like barrel-sandwich hybrid" evidence="5">
    <location>
        <begin position="73"/>
        <end position="211"/>
    </location>
</feature>
<evidence type="ECO:0000259" key="4">
    <source>
        <dbReference type="Pfam" id="PF25954"/>
    </source>
</evidence>
<dbReference type="PANTHER" id="PTHR30097:SF4">
    <property type="entry name" value="SLR6042 PROTEIN"/>
    <property type="match status" value="1"/>
</dbReference>
<feature type="domain" description="CusB-like beta-barrel" evidence="4">
    <location>
        <begin position="214"/>
        <end position="289"/>
    </location>
</feature>
<evidence type="ECO:0000313" key="6">
    <source>
        <dbReference type="EMBL" id="SEK98005.1"/>
    </source>
</evidence>
<dbReference type="InterPro" id="IPR051909">
    <property type="entry name" value="MFP_Cation_Efflux"/>
</dbReference>
<dbReference type="EMBL" id="FOAF01000001">
    <property type="protein sequence ID" value="SEK98005.1"/>
    <property type="molecule type" value="Genomic_DNA"/>
</dbReference>
<organism evidence="6 7">
    <name type="scientific">Olivibacter domesticus</name>
    <name type="common">Pseudosphingobacterium domesticum</name>
    <dbReference type="NCBI Taxonomy" id="407022"/>
    <lineage>
        <taxon>Bacteria</taxon>
        <taxon>Pseudomonadati</taxon>
        <taxon>Bacteroidota</taxon>
        <taxon>Sphingobacteriia</taxon>
        <taxon>Sphingobacteriales</taxon>
        <taxon>Sphingobacteriaceae</taxon>
        <taxon>Olivibacter</taxon>
    </lineage>
</organism>
<accession>A0A1H7LHM6</accession>
<dbReference type="Gene3D" id="1.10.287.470">
    <property type="entry name" value="Helix hairpin bin"/>
    <property type="match status" value="1"/>
</dbReference>
<dbReference type="Gene3D" id="2.40.30.170">
    <property type="match status" value="1"/>
</dbReference>
<dbReference type="Gene3D" id="2.40.50.100">
    <property type="match status" value="1"/>
</dbReference>
<keyword evidence="2" id="KW-0813">Transport</keyword>
<reference evidence="7" key="1">
    <citation type="submission" date="2016-10" db="EMBL/GenBank/DDBJ databases">
        <authorList>
            <person name="Varghese N."/>
            <person name="Submissions S."/>
        </authorList>
    </citation>
    <scope>NUCLEOTIDE SEQUENCE [LARGE SCALE GENOMIC DNA]</scope>
    <source>
        <strain evidence="7">DSM 18733</strain>
    </source>
</reference>
<keyword evidence="7" id="KW-1185">Reference proteome</keyword>
<evidence type="ECO:0000256" key="3">
    <source>
        <dbReference type="SAM" id="Coils"/>
    </source>
</evidence>
<dbReference type="OrthoDB" id="9806939at2"/>
<dbReference type="GO" id="GO:0060003">
    <property type="term" value="P:copper ion export"/>
    <property type="evidence" value="ECO:0007669"/>
    <property type="project" value="TreeGrafter"/>
</dbReference>
<dbReference type="GO" id="GO:0016020">
    <property type="term" value="C:membrane"/>
    <property type="evidence" value="ECO:0007669"/>
    <property type="project" value="InterPro"/>
</dbReference>
<protein>
    <submittedName>
        <fullName evidence="6">Membrane fusion protein, cobalt-zinc-cadmium efflux system</fullName>
    </submittedName>
</protein>
<dbReference type="GO" id="GO:0015679">
    <property type="term" value="P:plasma membrane copper ion transport"/>
    <property type="evidence" value="ECO:0007669"/>
    <property type="project" value="TreeGrafter"/>
</dbReference>
<evidence type="ECO:0000256" key="1">
    <source>
        <dbReference type="ARBA" id="ARBA00009477"/>
    </source>
</evidence>
<evidence type="ECO:0000256" key="2">
    <source>
        <dbReference type="ARBA" id="ARBA00022448"/>
    </source>
</evidence>
<sequence length="365" mass="40178">MKIINTAKIILICVIAASCKSNQTTDSSVKHEKLCLDAELKKIIDTTTVAKAEGNETLKLTGNVSYDENKVYRFVPLLSGVIRHVHFTLGDFVKKGQILLEIRSADLNDMSANLREAKIKLKVAQRQLTATQNLYADGVASDKEVLEAQSDVGNVESEIKKIGESLAMYGGNIESGVLTVKAQSSGFIVEKNVVDGQQIESGNDPLFVIGDLSKVWVMANVYAGNISEVKNGLTVDIETTAYPDKIFKGVITRISNVVDVNEKVLKAIIALDNPDQLLKPEMMTTINVHLSQKSTMVSIPQHAVVFDNETYHLIKINSDCDLQIIDFVPDYENNNCYFTSSPEIKPGDNIIQKNSLLVYNKLIGK</sequence>
<proteinExistence type="inferred from homology"/>
<keyword evidence="3" id="KW-0175">Coiled coil</keyword>
<dbReference type="InterPro" id="IPR058647">
    <property type="entry name" value="BSH_CzcB-like"/>
</dbReference>
<dbReference type="Proteomes" id="UP000199421">
    <property type="component" value="Unassembled WGS sequence"/>
</dbReference>
<dbReference type="Pfam" id="PF25973">
    <property type="entry name" value="BSH_CzcB"/>
    <property type="match status" value="1"/>
</dbReference>
<dbReference type="NCBIfam" id="TIGR01730">
    <property type="entry name" value="RND_mfp"/>
    <property type="match status" value="1"/>
</dbReference>
<dbReference type="STRING" id="407022.SAMN05661044_01665"/>
<dbReference type="PROSITE" id="PS51257">
    <property type="entry name" value="PROKAR_LIPOPROTEIN"/>
    <property type="match status" value="1"/>
</dbReference>
<evidence type="ECO:0000313" key="7">
    <source>
        <dbReference type="Proteomes" id="UP000199421"/>
    </source>
</evidence>
<comment type="similarity">
    <text evidence="1">Belongs to the membrane fusion protein (MFP) (TC 8.A.1) family.</text>
</comment>
<dbReference type="GO" id="GO:0030313">
    <property type="term" value="C:cell envelope"/>
    <property type="evidence" value="ECO:0007669"/>
    <property type="project" value="TreeGrafter"/>
</dbReference>
<dbReference type="PANTHER" id="PTHR30097">
    <property type="entry name" value="CATION EFFLUX SYSTEM PROTEIN CUSB"/>
    <property type="match status" value="1"/>
</dbReference>
<name>A0A1H7LHM6_OLID1</name>
<dbReference type="AlphaFoldDB" id="A0A1H7LHM6"/>
<dbReference type="GO" id="GO:0022857">
    <property type="term" value="F:transmembrane transporter activity"/>
    <property type="evidence" value="ECO:0007669"/>
    <property type="project" value="InterPro"/>
</dbReference>
<evidence type="ECO:0000259" key="5">
    <source>
        <dbReference type="Pfam" id="PF25973"/>
    </source>
</evidence>
<dbReference type="FunFam" id="2.40.30.170:FF:000010">
    <property type="entry name" value="Efflux RND transporter periplasmic adaptor subunit"/>
    <property type="match status" value="1"/>
</dbReference>
<dbReference type="Pfam" id="PF25954">
    <property type="entry name" value="Beta-barrel_RND_2"/>
    <property type="match status" value="1"/>
</dbReference>
<dbReference type="InterPro" id="IPR006143">
    <property type="entry name" value="RND_pump_MFP"/>
</dbReference>